<proteinExistence type="predicted"/>
<evidence type="ECO:0000313" key="5">
    <source>
        <dbReference type="Proteomes" id="UP000830835"/>
    </source>
</evidence>
<dbReference type="InterPro" id="IPR012677">
    <property type="entry name" value="Nucleotide-bd_a/b_plait_sf"/>
</dbReference>
<feature type="domain" description="RRM" evidence="3">
    <location>
        <begin position="1"/>
        <end position="79"/>
    </location>
</feature>
<name>A0ABT0CDF3_THEVL</name>
<dbReference type="Gene3D" id="3.30.70.330">
    <property type="match status" value="1"/>
</dbReference>
<evidence type="ECO:0000313" key="4">
    <source>
        <dbReference type="EMBL" id="MCJ2543814.1"/>
    </source>
</evidence>
<evidence type="ECO:0000256" key="2">
    <source>
        <dbReference type="SAM" id="MobiDB-lite"/>
    </source>
</evidence>
<evidence type="ECO:0000256" key="1">
    <source>
        <dbReference type="ARBA" id="ARBA00022884"/>
    </source>
</evidence>
<reference evidence="4" key="1">
    <citation type="submission" date="2021-02" db="EMBL/GenBank/DDBJ databases">
        <title>The CRISPR/cas machinery reduction and long-range gene transfer in the hot spring cyanobacterium Synechococcus.</title>
        <authorList>
            <person name="Dvorak P."/>
            <person name="Jahodarova E."/>
            <person name="Hasler P."/>
            <person name="Poulickova A."/>
        </authorList>
    </citation>
    <scope>NUCLEOTIDE SEQUENCE</scope>
    <source>
        <strain evidence="4">Rupite</strain>
    </source>
</reference>
<organism evidence="4 5">
    <name type="scientific">Thermostichus vulcanus str. 'Rupite'</name>
    <dbReference type="NCBI Taxonomy" id="2813851"/>
    <lineage>
        <taxon>Bacteria</taxon>
        <taxon>Bacillati</taxon>
        <taxon>Cyanobacteriota</taxon>
        <taxon>Cyanophyceae</taxon>
        <taxon>Thermostichales</taxon>
        <taxon>Thermostichaceae</taxon>
        <taxon>Thermostichus</taxon>
    </lineage>
</organism>
<protein>
    <submittedName>
        <fullName evidence="4">RNA-binding protein</fullName>
    </submittedName>
</protein>
<keyword evidence="5" id="KW-1185">Reference proteome</keyword>
<evidence type="ECO:0000259" key="3">
    <source>
        <dbReference type="PROSITE" id="PS50102"/>
    </source>
</evidence>
<feature type="region of interest" description="Disordered" evidence="2">
    <location>
        <begin position="77"/>
        <end position="97"/>
    </location>
</feature>
<comment type="caution">
    <text evidence="4">The sequence shown here is derived from an EMBL/GenBank/DDBJ whole genome shotgun (WGS) entry which is preliminary data.</text>
</comment>
<dbReference type="SUPFAM" id="SSF54928">
    <property type="entry name" value="RNA-binding domain, RBD"/>
    <property type="match status" value="1"/>
</dbReference>
<dbReference type="RefSeq" id="WP_244351718.1">
    <property type="nucleotide sequence ID" value="NZ_JAFIRA010000037.1"/>
</dbReference>
<keyword evidence="1" id="KW-0694">RNA-binding</keyword>
<dbReference type="SMART" id="SM00360">
    <property type="entry name" value="RRM"/>
    <property type="match status" value="1"/>
</dbReference>
<dbReference type="InterPro" id="IPR052462">
    <property type="entry name" value="SLIRP/GR-RBP-like"/>
</dbReference>
<dbReference type="PANTHER" id="PTHR48027">
    <property type="entry name" value="HETEROGENEOUS NUCLEAR RIBONUCLEOPROTEIN 87F-RELATED"/>
    <property type="match status" value="1"/>
</dbReference>
<dbReference type="InterPro" id="IPR035979">
    <property type="entry name" value="RBD_domain_sf"/>
</dbReference>
<dbReference type="PROSITE" id="PS50102">
    <property type="entry name" value="RRM"/>
    <property type="match status" value="1"/>
</dbReference>
<dbReference type="Pfam" id="PF00076">
    <property type="entry name" value="RRM_1"/>
    <property type="match status" value="1"/>
</dbReference>
<dbReference type="Proteomes" id="UP000830835">
    <property type="component" value="Unassembled WGS sequence"/>
</dbReference>
<dbReference type="EMBL" id="JAFIRA010000037">
    <property type="protein sequence ID" value="MCJ2543814.1"/>
    <property type="molecule type" value="Genomic_DNA"/>
</dbReference>
<accession>A0ABT0CDF3</accession>
<sequence length="97" mass="10701">MTIFVGNLSFKASEEDLRLVFAEYGAVKQIKLPVDRETGRKRGFAFVELEDEADEQKAIDELDGATWMGRDLRVNKALPRQAGAGGGGGRDSRSPRM</sequence>
<gene>
    <name evidence="4" type="ORF">JX360_13030</name>
</gene>
<dbReference type="InterPro" id="IPR000504">
    <property type="entry name" value="RRM_dom"/>
</dbReference>